<dbReference type="PANTHER" id="PTHR28270:SF1">
    <property type="entry name" value="MEDIATOR OF RNA POLYMERASE II TRANSCRIPTION SUBUNIT 19"/>
    <property type="match status" value="1"/>
</dbReference>
<dbReference type="GO" id="GO:0016592">
    <property type="term" value="C:mediator complex"/>
    <property type="evidence" value="ECO:0007669"/>
    <property type="project" value="InterPro"/>
</dbReference>
<dbReference type="PANTHER" id="PTHR28270">
    <property type="entry name" value="MEDIATOR OF RNA POLYMERASE II TRANSCRIPTION SUBUNIT 19"/>
    <property type="match status" value="1"/>
</dbReference>
<accession>A0A8H3ALY2</accession>
<dbReference type="EMBL" id="CAJMWY010000274">
    <property type="protein sequence ID" value="CAE6425407.1"/>
    <property type="molecule type" value="Genomic_DNA"/>
</dbReference>
<evidence type="ECO:0000256" key="9">
    <source>
        <dbReference type="SAM" id="MobiDB-lite"/>
    </source>
</evidence>
<feature type="compositionally biased region" description="Basic and acidic residues" evidence="9">
    <location>
        <begin position="105"/>
        <end position="124"/>
    </location>
</feature>
<organism evidence="10 11">
    <name type="scientific">Rhizoctonia solani</name>
    <dbReference type="NCBI Taxonomy" id="456999"/>
    <lineage>
        <taxon>Eukaryota</taxon>
        <taxon>Fungi</taxon>
        <taxon>Dikarya</taxon>
        <taxon>Basidiomycota</taxon>
        <taxon>Agaricomycotina</taxon>
        <taxon>Agaricomycetes</taxon>
        <taxon>Cantharellales</taxon>
        <taxon>Ceratobasidiaceae</taxon>
        <taxon>Rhizoctonia</taxon>
    </lineage>
</organism>
<dbReference type="GO" id="GO:0003712">
    <property type="term" value="F:transcription coregulator activity"/>
    <property type="evidence" value="ECO:0007669"/>
    <property type="project" value="InterPro"/>
</dbReference>
<evidence type="ECO:0000256" key="3">
    <source>
        <dbReference type="ARBA" id="ARBA00019615"/>
    </source>
</evidence>
<dbReference type="OrthoDB" id="47801at2759"/>
<protein>
    <recommendedName>
        <fullName evidence="3">Mediator of RNA polymerase II transcription subunit 19</fullName>
    </recommendedName>
    <alternativeName>
        <fullName evidence="8">Mediator complex subunit 19</fullName>
    </alternativeName>
</protein>
<evidence type="ECO:0000256" key="8">
    <source>
        <dbReference type="ARBA" id="ARBA00032018"/>
    </source>
</evidence>
<keyword evidence="6" id="KW-0804">Transcription</keyword>
<dbReference type="GO" id="GO:0006357">
    <property type="term" value="P:regulation of transcription by RNA polymerase II"/>
    <property type="evidence" value="ECO:0007669"/>
    <property type="project" value="InterPro"/>
</dbReference>
<dbReference type="AlphaFoldDB" id="A0A8H3ALY2"/>
<evidence type="ECO:0000256" key="7">
    <source>
        <dbReference type="ARBA" id="ARBA00023242"/>
    </source>
</evidence>
<dbReference type="Proteomes" id="UP000663861">
    <property type="component" value="Unassembled WGS sequence"/>
</dbReference>
<evidence type="ECO:0000313" key="11">
    <source>
        <dbReference type="Proteomes" id="UP000663861"/>
    </source>
</evidence>
<feature type="compositionally biased region" description="Low complexity" evidence="9">
    <location>
        <begin position="282"/>
        <end position="302"/>
    </location>
</feature>
<evidence type="ECO:0000313" key="10">
    <source>
        <dbReference type="EMBL" id="CAE6425407.1"/>
    </source>
</evidence>
<keyword evidence="5" id="KW-0010">Activator</keyword>
<gene>
    <name evidence="10" type="ORF">RDB_LOCUS18684</name>
</gene>
<feature type="region of interest" description="Disordered" evidence="9">
    <location>
        <begin position="234"/>
        <end position="356"/>
    </location>
</feature>
<evidence type="ECO:0000256" key="6">
    <source>
        <dbReference type="ARBA" id="ARBA00023163"/>
    </source>
</evidence>
<feature type="compositionally biased region" description="Low complexity" evidence="9">
    <location>
        <begin position="245"/>
        <end position="263"/>
    </location>
</feature>
<evidence type="ECO:0000256" key="1">
    <source>
        <dbReference type="ARBA" id="ARBA00004123"/>
    </source>
</evidence>
<reference evidence="10" key="1">
    <citation type="submission" date="2021-01" db="EMBL/GenBank/DDBJ databases">
        <authorList>
            <person name="Kaushik A."/>
        </authorList>
    </citation>
    <scope>NUCLEOTIDE SEQUENCE</scope>
    <source>
        <strain evidence="10">AG4-RS23</strain>
    </source>
</reference>
<feature type="compositionally biased region" description="Gly residues" evidence="9">
    <location>
        <begin position="341"/>
        <end position="353"/>
    </location>
</feature>
<comment type="similarity">
    <text evidence="2">Belongs to the Mediator complex subunit 19 family.</text>
</comment>
<evidence type="ECO:0000256" key="5">
    <source>
        <dbReference type="ARBA" id="ARBA00023159"/>
    </source>
</evidence>
<comment type="caution">
    <text evidence="10">The sequence shown here is derived from an EMBL/GenBank/DDBJ whole genome shotgun (WGS) entry which is preliminary data.</text>
</comment>
<dbReference type="GO" id="GO:0070847">
    <property type="term" value="C:core mediator complex"/>
    <property type="evidence" value="ECO:0007669"/>
    <property type="project" value="TreeGrafter"/>
</dbReference>
<sequence>MTQPNAVAGPSHAGHSLVHNDLSAAAALATGIGELSLAYLAPDPAPLPPLHRHLQSRLDKNMNTTAPPRPRSTIHPTHDLLGRYGILPVYDEFVRPFTTSAPSAIEDKGKRKEDEADEGRHGPKEGLFQHGYKAFIKDLGLGKHNHKKDTFLTDLMQMPEKQPVQVTKLDRSTLLHAFRLKEGGVPGFNTSALTGDDKERKKKVRAVIHLFPLIRTHMPLINYRIQFASRCLQKKKRPIDPSQPSAPTTPAAGPSTPGTAAAPIRRPTGPLPPSQLASSHVPSAQQTPQRPSQQQSSQQRHPLPANPKTAAAVRPPGVGVGTGGGTVKRKDREDGVNGHVGNMGGNMGTGGTGLKPAKKRKMFGALWGYTLHTMCFWLDQQEELGSSPQKSERWIQWRLHPDTTTTPSQSNNLRRITDLPSSRSLLSRLDLQRDPFFYILSFIFAPPRPSIIYSMPNLATNSPKSIHPRILPINPTSRPNLVSSHI</sequence>
<keyword evidence="4" id="KW-0805">Transcription regulation</keyword>
<evidence type="ECO:0000256" key="2">
    <source>
        <dbReference type="ARBA" id="ARBA00009259"/>
    </source>
</evidence>
<name>A0A8H3ALY2_9AGAM</name>
<evidence type="ECO:0000256" key="4">
    <source>
        <dbReference type="ARBA" id="ARBA00023015"/>
    </source>
</evidence>
<comment type="subcellular location">
    <subcellularLocation>
        <location evidence="1">Nucleus</location>
    </subcellularLocation>
</comment>
<dbReference type="InterPro" id="IPR013942">
    <property type="entry name" value="Mediator_Med19_fun"/>
</dbReference>
<keyword evidence="7" id="KW-0539">Nucleus</keyword>
<feature type="region of interest" description="Disordered" evidence="9">
    <location>
        <begin position="104"/>
        <end position="125"/>
    </location>
</feature>
<proteinExistence type="inferred from homology"/>